<evidence type="ECO:0000313" key="2">
    <source>
        <dbReference type="EMBL" id="CUH50917.1"/>
    </source>
</evidence>
<feature type="domain" description="YjiS-like" evidence="1">
    <location>
        <begin position="28"/>
        <end position="61"/>
    </location>
</feature>
<sequence length="70" mass="8272">MAHVTTSYSSSFSLMARIEAAFARFKEARTLRRKYNETVREMRQLSDRELNDIGISRYDIHFIAQEHVYG</sequence>
<dbReference type="Pfam" id="PF06568">
    <property type="entry name" value="YjiS-like"/>
    <property type="match status" value="1"/>
</dbReference>
<dbReference type="InterPro" id="IPR009506">
    <property type="entry name" value="YjiS-like"/>
</dbReference>
<accession>A0A0P1ELE2</accession>
<dbReference type="Proteomes" id="UP000054823">
    <property type="component" value="Unassembled WGS sequence"/>
</dbReference>
<protein>
    <recommendedName>
        <fullName evidence="1">YjiS-like domain-containing protein</fullName>
    </recommendedName>
</protein>
<dbReference type="STRING" id="321267.SHM7688_00348"/>
<proteinExistence type="predicted"/>
<dbReference type="AlphaFoldDB" id="A0A0P1ELE2"/>
<organism evidence="2 3">
    <name type="scientific">Shimia marina</name>
    <dbReference type="NCBI Taxonomy" id="321267"/>
    <lineage>
        <taxon>Bacteria</taxon>
        <taxon>Pseudomonadati</taxon>
        <taxon>Pseudomonadota</taxon>
        <taxon>Alphaproteobacteria</taxon>
        <taxon>Rhodobacterales</taxon>
        <taxon>Roseobacteraceae</taxon>
    </lineage>
</organism>
<dbReference type="RefSeq" id="WP_058238296.1">
    <property type="nucleotide sequence ID" value="NZ_CYPW01000004.1"/>
</dbReference>
<keyword evidence="3" id="KW-1185">Reference proteome</keyword>
<dbReference type="EMBL" id="CYPW01000004">
    <property type="protein sequence ID" value="CUH50917.1"/>
    <property type="molecule type" value="Genomic_DNA"/>
</dbReference>
<name>A0A0P1ELE2_9RHOB</name>
<evidence type="ECO:0000259" key="1">
    <source>
        <dbReference type="Pfam" id="PF06568"/>
    </source>
</evidence>
<evidence type="ECO:0000313" key="3">
    <source>
        <dbReference type="Proteomes" id="UP000054823"/>
    </source>
</evidence>
<reference evidence="2 3" key="1">
    <citation type="submission" date="2015-09" db="EMBL/GenBank/DDBJ databases">
        <authorList>
            <consortium name="Swine Surveillance"/>
        </authorList>
    </citation>
    <scope>NUCLEOTIDE SEQUENCE [LARGE SCALE GENOMIC DNA]</scope>
    <source>
        <strain evidence="2 3">CECT 7688</strain>
    </source>
</reference>
<gene>
    <name evidence="2" type="ORF">SHM7688_00348</name>
</gene>